<comment type="caution">
    <text evidence="1">The sequence shown here is derived from an EMBL/GenBank/DDBJ whole genome shotgun (WGS) entry which is preliminary data.</text>
</comment>
<dbReference type="Proteomes" id="UP000238083">
    <property type="component" value="Unassembled WGS sequence"/>
</dbReference>
<name>A0A2T0R9F3_9ACTN</name>
<dbReference type="Gene3D" id="1.25.40.10">
    <property type="entry name" value="Tetratricopeptide repeat domain"/>
    <property type="match status" value="1"/>
</dbReference>
<dbReference type="OrthoDB" id="5243764at2"/>
<dbReference type="SUPFAM" id="SSF48452">
    <property type="entry name" value="TPR-like"/>
    <property type="match status" value="1"/>
</dbReference>
<dbReference type="RefSeq" id="WP_106205813.1">
    <property type="nucleotide sequence ID" value="NZ_PVZF01000001.1"/>
</dbReference>
<evidence type="ECO:0000313" key="2">
    <source>
        <dbReference type="Proteomes" id="UP000238083"/>
    </source>
</evidence>
<sequence length="137" mass="14611">MSETAPGRPAGGTYEWWRRGLALLADGEAAAAVVLLSRAHREEPGSTVVLEALARAQYDAGDIAGAASSFGDLAVARPADDYAHFGLGLCLSRLGRFGLAAEHLAMAHAMRPDRREYADRLRQVRATLRARQSPGSP</sequence>
<dbReference type="AlphaFoldDB" id="A0A2T0R9F3"/>
<evidence type="ECO:0000313" key="1">
    <source>
        <dbReference type="EMBL" id="PRY17770.1"/>
    </source>
</evidence>
<accession>A0A2T0R9F3</accession>
<keyword evidence="2" id="KW-1185">Reference proteome</keyword>
<organism evidence="1 2">
    <name type="scientific">Kineococcus rhizosphaerae</name>
    <dbReference type="NCBI Taxonomy" id="559628"/>
    <lineage>
        <taxon>Bacteria</taxon>
        <taxon>Bacillati</taxon>
        <taxon>Actinomycetota</taxon>
        <taxon>Actinomycetes</taxon>
        <taxon>Kineosporiales</taxon>
        <taxon>Kineosporiaceae</taxon>
        <taxon>Kineococcus</taxon>
    </lineage>
</organism>
<proteinExistence type="predicted"/>
<dbReference type="EMBL" id="PVZF01000001">
    <property type="protein sequence ID" value="PRY17770.1"/>
    <property type="molecule type" value="Genomic_DNA"/>
</dbReference>
<dbReference type="Pfam" id="PF13432">
    <property type="entry name" value="TPR_16"/>
    <property type="match status" value="1"/>
</dbReference>
<dbReference type="InterPro" id="IPR011990">
    <property type="entry name" value="TPR-like_helical_dom_sf"/>
</dbReference>
<protein>
    <submittedName>
        <fullName evidence="1">Tetratricopeptide repeat protein</fullName>
    </submittedName>
</protein>
<reference evidence="1 2" key="1">
    <citation type="submission" date="2018-03" db="EMBL/GenBank/DDBJ databases">
        <title>Genomic Encyclopedia of Archaeal and Bacterial Type Strains, Phase II (KMG-II): from individual species to whole genera.</title>
        <authorList>
            <person name="Goeker M."/>
        </authorList>
    </citation>
    <scope>NUCLEOTIDE SEQUENCE [LARGE SCALE GENOMIC DNA]</scope>
    <source>
        <strain evidence="1 2">DSM 19711</strain>
    </source>
</reference>
<gene>
    <name evidence="1" type="ORF">CLV37_1015</name>
</gene>